<keyword evidence="2" id="KW-1185">Reference proteome</keyword>
<sequence>MTTKIPFSGLEAIAAKLRATDSQLRSGYEQLTGELRSTMAEWGEDTDSRAAYDQFKARCDRAFLEMADALAKIPVAVEQARTGAMETERANAATFQ</sequence>
<dbReference type="InterPro" id="IPR036689">
    <property type="entry name" value="ESAT-6-like_sf"/>
</dbReference>
<protein>
    <submittedName>
        <fullName evidence="1">WXG100 family type VII secretion target</fullName>
    </submittedName>
</protein>
<evidence type="ECO:0000313" key="1">
    <source>
        <dbReference type="EMBL" id="MFC4553941.1"/>
    </source>
</evidence>
<dbReference type="Gene3D" id="1.10.287.1060">
    <property type="entry name" value="ESAT-6-like"/>
    <property type="match status" value="1"/>
</dbReference>
<dbReference type="InterPro" id="IPR010310">
    <property type="entry name" value="T7SS_ESAT-6-like"/>
</dbReference>
<reference evidence="2" key="1">
    <citation type="journal article" date="2019" name="Int. J. Syst. Evol. Microbiol.">
        <title>The Global Catalogue of Microorganisms (GCM) 10K type strain sequencing project: providing services to taxonomists for standard genome sequencing and annotation.</title>
        <authorList>
            <consortium name="The Broad Institute Genomics Platform"/>
            <consortium name="The Broad Institute Genome Sequencing Center for Infectious Disease"/>
            <person name="Wu L."/>
            <person name="Ma J."/>
        </authorList>
    </citation>
    <scope>NUCLEOTIDE SEQUENCE [LARGE SCALE GENOMIC DNA]</scope>
    <source>
        <strain evidence="2">JCM 3369</strain>
    </source>
</reference>
<proteinExistence type="predicted"/>
<name>A0ABV9D674_9MICO</name>
<dbReference type="SUPFAM" id="SSF140453">
    <property type="entry name" value="EsxAB dimer-like"/>
    <property type="match status" value="1"/>
</dbReference>
<dbReference type="Proteomes" id="UP001595955">
    <property type="component" value="Unassembled WGS sequence"/>
</dbReference>
<accession>A0ABV9D674</accession>
<gene>
    <name evidence="1" type="ORF">ACFO3F_01650</name>
</gene>
<dbReference type="RefSeq" id="WP_122823163.1">
    <property type="nucleotide sequence ID" value="NZ_CP033325.1"/>
</dbReference>
<comment type="caution">
    <text evidence="1">The sequence shown here is derived from an EMBL/GenBank/DDBJ whole genome shotgun (WGS) entry which is preliminary data.</text>
</comment>
<organism evidence="1 2">
    <name type="scientific">Georgenia faecalis</name>
    <dbReference type="NCBI Taxonomy" id="2483799"/>
    <lineage>
        <taxon>Bacteria</taxon>
        <taxon>Bacillati</taxon>
        <taxon>Actinomycetota</taxon>
        <taxon>Actinomycetes</taxon>
        <taxon>Micrococcales</taxon>
        <taxon>Bogoriellaceae</taxon>
        <taxon>Georgenia</taxon>
    </lineage>
</organism>
<dbReference type="EMBL" id="JBHSGF010000001">
    <property type="protein sequence ID" value="MFC4553941.1"/>
    <property type="molecule type" value="Genomic_DNA"/>
</dbReference>
<evidence type="ECO:0000313" key="2">
    <source>
        <dbReference type="Proteomes" id="UP001595955"/>
    </source>
</evidence>
<dbReference type="Pfam" id="PF06013">
    <property type="entry name" value="WXG100"/>
    <property type="match status" value="1"/>
</dbReference>